<dbReference type="AlphaFoldDB" id="A0A7R9KK03"/>
<evidence type="ECO:0000256" key="4">
    <source>
        <dbReference type="ARBA" id="ARBA00022741"/>
    </source>
</evidence>
<dbReference type="FunFam" id="3.10.110.10:FF:000035">
    <property type="entry name" value="SUMO-conjugating enzyme ubc9"/>
    <property type="match status" value="1"/>
</dbReference>
<evidence type="ECO:0000256" key="1">
    <source>
        <dbReference type="ARBA" id="ARBA00004123"/>
    </source>
</evidence>
<evidence type="ECO:0000313" key="14">
    <source>
        <dbReference type="Proteomes" id="UP000759131"/>
    </source>
</evidence>
<dbReference type="PANTHER" id="PTHR14700">
    <property type="entry name" value="PENTATRICOPEPTIDE REPEAT-CONTAINING PROTEIN 2, MITOCHONDRIAL"/>
    <property type="match status" value="1"/>
</dbReference>
<dbReference type="Proteomes" id="UP000759131">
    <property type="component" value="Unassembled WGS sequence"/>
</dbReference>
<dbReference type="GO" id="GO:0050684">
    <property type="term" value="P:regulation of mRNA processing"/>
    <property type="evidence" value="ECO:0007669"/>
    <property type="project" value="InterPro"/>
</dbReference>
<dbReference type="CDD" id="cd23798">
    <property type="entry name" value="UBCc_UBE2I"/>
    <property type="match status" value="1"/>
</dbReference>
<dbReference type="GO" id="GO:0016787">
    <property type="term" value="F:hydrolase activity"/>
    <property type="evidence" value="ECO:0007669"/>
    <property type="project" value="InterPro"/>
</dbReference>
<dbReference type="PANTHER" id="PTHR14700:SF0">
    <property type="entry name" value="PENTATRICOPEPTIDE REPEAT-CONTAINING PROTEIN 2, MITOCHONDRIAL"/>
    <property type="match status" value="1"/>
</dbReference>
<feature type="region of interest" description="Disordered" evidence="11">
    <location>
        <begin position="545"/>
        <end position="579"/>
    </location>
</feature>
<evidence type="ECO:0000256" key="3">
    <source>
        <dbReference type="ARBA" id="ARBA00022679"/>
    </source>
</evidence>
<feature type="compositionally biased region" description="Basic and acidic residues" evidence="11">
    <location>
        <begin position="546"/>
        <end position="560"/>
    </location>
</feature>
<dbReference type="Gene3D" id="3.40.630.10">
    <property type="entry name" value="Zn peptidases"/>
    <property type="match status" value="1"/>
</dbReference>
<dbReference type="GO" id="GO:0019787">
    <property type="term" value="F:ubiquitin-like protein transferase activity"/>
    <property type="evidence" value="ECO:0007669"/>
    <property type="project" value="UniProtKB-ARBA"/>
</dbReference>
<dbReference type="Pfam" id="PF00179">
    <property type="entry name" value="UQ_con"/>
    <property type="match status" value="1"/>
</dbReference>
<feature type="non-terminal residue" evidence="13">
    <location>
        <position position="1"/>
    </location>
</feature>
<dbReference type="GO" id="GO:0005634">
    <property type="term" value="C:nucleus"/>
    <property type="evidence" value="ECO:0007669"/>
    <property type="project" value="UniProtKB-SubCell"/>
</dbReference>
<dbReference type="GO" id="GO:0005739">
    <property type="term" value="C:mitochondrion"/>
    <property type="evidence" value="ECO:0007669"/>
    <property type="project" value="InterPro"/>
</dbReference>
<dbReference type="Gene3D" id="3.10.110.10">
    <property type="entry name" value="Ubiquitin Conjugating Enzyme"/>
    <property type="match status" value="1"/>
</dbReference>
<keyword evidence="3" id="KW-0808">Transferase</keyword>
<evidence type="ECO:0000256" key="6">
    <source>
        <dbReference type="ARBA" id="ARBA00022840"/>
    </source>
</evidence>
<protein>
    <recommendedName>
        <fullName evidence="8">SUMO-conjugating enzyme UBC9</fullName>
    </recommendedName>
    <alternativeName>
        <fullName evidence="9">Ubiquitin carrier protein 9</fullName>
    </alternativeName>
</protein>
<evidence type="ECO:0000259" key="12">
    <source>
        <dbReference type="PROSITE" id="PS50127"/>
    </source>
</evidence>
<dbReference type="InterPro" id="IPR016135">
    <property type="entry name" value="UBQ-conjugating_enzyme/RWD"/>
</dbReference>
<comment type="subcellular location">
    <subcellularLocation>
        <location evidence="1">Nucleus</location>
    </subcellularLocation>
</comment>
<organism evidence="13">
    <name type="scientific">Medioppia subpectinata</name>
    <dbReference type="NCBI Taxonomy" id="1979941"/>
    <lineage>
        <taxon>Eukaryota</taxon>
        <taxon>Metazoa</taxon>
        <taxon>Ecdysozoa</taxon>
        <taxon>Arthropoda</taxon>
        <taxon>Chelicerata</taxon>
        <taxon>Arachnida</taxon>
        <taxon>Acari</taxon>
        <taxon>Acariformes</taxon>
        <taxon>Sarcoptiformes</taxon>
        <taxon>Oribatida</taxon>
        <taxon>Brachypylina</taxon>
        <taxon>Oppioidea</taxon>
        <taxon>Oppiidae</taxon>
        <taxon>Medioppia</taxon>
    </lineage>
</organism>
<feature type="active site" description="Glycyl thioester intermediate" evidence="10">
    <location>
        <position position="147"/>
    </location>
</feature>
<keyword evidence="7" id="KW-0539">Nucleus</keyword>
<dbReference type="SUPFAM" id="SSF54495">
    <property type="entry name" value="UBC-like"/>
    <property type="match status" value="1"/>
</dbReference>
<evidence type="ECO:0000256" key="8">
    <source>
        <dbReference type="ARBA" id="ARBA00039165"/>
    </source>
</evidence>
<dbReference type="InterPro" id="IPR034629">
    <property type="entry name" value="PTCD2"/>
</dbReference>
<dbReference type="GO" id="GO:0007005">
    <property type="term" value="P:mitochondrion organization"/>
    <property type="evidence" value="ECO:0007669"/>
    <property type="project" value="TreeGrafter"/>
</dbReference>
<evidence type="ECO:0000256" key="11">
    <source>
        <dbReference type="SAM" id="MobiDB-lite"/>
    </source>
</evidence>
<reference evidence="13" key="1">
    <citation type="submission" date="2020-11" db="EMBL/GenBank/DDBJ databases">
        <authorList>
            <person name="Tran Van P."/>
        </authorList>
    </citation>
    <scope>NUCLEOTIDE SEQUENCE</scope>
</reference>
<feature type="domain" description="UBC core" evidence="12">
    <location>
        <begin position="58"/>
        <end position="211"/>
    </location>
</feature>
<dbReference type="EMBL" id="OC856877">
    <property type="protein sequence ID" value="CAD7624409.1"/>
    <property type="molecule type" value="Genomic_DNA"/>
</dbReference>
<dbReference type="InterPro" id="IPR002933">
    <property type="entry name" value="Peptidase_M20"/>
</dbReference>
<proteinExistence type="predicted"/>
<keyword evidence="5" id="KW-0833">Ubl conjugation pathway</keyword>
<dbReference type="PROSITE" id="PS00183">
    <property type="entry name" value="UBC_1"/>
    <property type="match status" value="1"/>
</dbReference>
<evidence type="ECO:0000256" key="5">
    <source>
        <dbReference type="ARBA" id="ARBA00022786"/>
    </source>
</evidence>
<dbReference type="PROSITE" id="PS50127">
    <property type="entry name" value="UBC_2"/>
    <property type="match status" value="1"/>
</dbReference>
<dbReference type="GO" id="GO:0005524">
    <property type="term" value="F:ATP binding"/>
    <property type="evidence" value="ECO:0007669"/>
    <property type="project" value="UniProtKB-KW"/>
</dbReference>
<keyword evidence="4" id="KW-0547">Nucleotide-binding</keyword>
<feature type="compositionally biased region" description="Polar residues" evidence="11">
    <location>
        <begin position="566"/>
        <end position="578"/>
    </location>
</feature>
<evidence type="ECO:0000313" key="13">
    <source>
        <dbReference type="EMBL" id="CAD7624409.1"/>
    </source>
</evidence>
<dbReference type="EMBL" id="CAJPIZ010002302">
    <property type="protein sequence ID" value="CAG2104839.1"/>
    <property type="molecule type" value="Genomic_DNA"/>
</dbReference>
<dbReference type="OrthoDB" id="6073372at2759"/>
<keyword evidence="6" id="KW-0067">ATP-binding</keyword>
<dbReference type="SUPFAM" id="SSF53187">
    <property type="entry name" value="Zn-dependent exopeptidases"/>
    <property type="match status" value="1"/>
</dbReference>
<dbReference type="GO" id="GO:0005694">
    <property type="term" value="C:chromosome"/>
    <property type="evidence" value="ECO:0007669"/>
    <property type="project" value="UniProtKB-ARBA"/>
</dbReference>
<dbReference type="InterPro" id="IPR000608">
    <property type="entry name" value="UBC"/>
</dbReference>
<dbReference type="SMART" id="SM00212">
    <property type="entry name" value="UBCc"/>
    <property type="match status" value="1"/>
</dbReference>
<name>A0A7R9KK03_9ACAR</name>
<evidence type="ECO:0000256" key="7">
    <source>
        <dbReference type="ARBA" id="ARBA00023242"/>
    </source>
</evidence>
<accession>A0A7R9KK03</accession>
<gene>
    <name evidence="13" type="ORF">OSB1V03_LOCUS4854</name>
</gene>
<evidence type="ECO:0000256" key="2">
    <source>
        <dbReference type="ARBA" id="ARBA00004718"/>
    </source>
</evidence>
<dbReference type="Pfam" id="PF01546">
    <property type="entry name" value="Peptidase_M20"/>
    <property type="match status" value="1"/>
</dbReference>
<evidence type="ECO:0000256" key="10">
    <source>
        <dbReference type="PROSITE-ProRule" id="PRU10133"/>
    </source>
</evidence>
<evidence type="ECO:0000256" key="9">
    <source>
        <dbReference type="ARBA" id="ARBA00044296"/>
    </source>
</evidence>
<keyword evidence="14" id="KW-1185">Reference proteome</keyword>
<sequence length="736" mass="83356">MDLPVLLKPKINETICLKDIAVCQTLANIDTILSHILPLIYHPLFITHSLGPIGGDVRHFYRTTGGGTEGVAKEPPGFIARPVKNADDTLNLKDWECAIPGKTGTPWEGGLFKLRMLFKDDYPSTPPKCKFEPPLFHPNVYPSGTVCLSLLDEDKDWRPAITIKQILVGIQDLLNEPNIKDPAQAEAYTIYCQNRLEYEKRVKAQAKSMTPSEQLLRPNLISGGLRANRTLLETNSIGIRYLFTNEILGIDGYLHTRQRISSQFGQLREKFFARMEEFTTNDNKMVFTEDLKNVIFLSESNEHELKLMSDAIKKLLHHLSEWQLALQLFKDPELKGFFSQIKTTVILMNLLFINGKYEECADVFKYIQTENHFETKYPRDCLLLYMASVYKINTPEVFDEALEVLRKAREAGAVVSRKTICLFASLALNQNQPNTALEIMSLLTQTNYITVRNLRLMALSDLNRFDDLFITLKVLLNRDVPSLKATTGQILDETMNRIKSKMSESNDQNVVTEFQQIESGLVDGNHITTTPLSDLLLSPVTLRTDLPPRDGQRQQFERQRGFRNPGVQQTYRQRPQSRANEDFIDSHAGEYVKNLKDCVAIKSVSAQSDTRGDTIAMVKWMEKQLTAEGCKCRLVDIGKQKLPDGKELPLPPVLLAELGSDAKKKTLCVYGHLDVQPAAKEDGWDTEPFVLTEKDGKLYGRGATDDKGPVLGWLHVIQAFHKLKIEIPVNFKVCLN</sequence>
<dbReference type="InterPro" id="IPR023313">
    <property type="entry name" value="UBQ-conjugating_AS"/>
</dbReference>
<comment type="pathway">
    <text evidence="2">Protein modification; protein sumoylation.</text>
</comment>
<dbReference type="GO" id="GO:0003723">
    <property type="term" value="F:RNA binding"/>
    <property type="evidence" value="ECO:0007669"/>
    <property type="project" value="TreeGrafter"/>
</dbReference>